<keyword evidence="1" id="KW-0472">Membrane</keyword>
<dbReference type="Proteomes" id="UP000307173">
    <property type="component" value="Unassembled WGS sequence"/>
</dbReference>
<accession>A0A4T0WWY9</accession>
<feature type="transmembrane region" description="Helical" evidence="1">
    <location>
        <begin position="50"/>
        <end position="68"/>
    </location>
</feature>
<organism evidence="2 3">
    <name type="scientific">Pichia inconspicua</name>
    <dbReference type="NCBI Taxonomy" id="52247"/>
    <lineage>
        <taxon>Eukaryota</taxon>
        <taxon>Fungi</taxon>
        <taxon>Dikarya</taxon>
        <taxon>Ascomycota</taxon>
        <taxon>Saccharomycotina</taxon>
        <taxon>Pichiomycetes</taxon>
        <taxon>Pichiales</taxon>
        <taxon>Pichiaceae</taxon>
        <taxon>Pichia</taxon>
    </lineage>
</organism>
<reference evidence="2 3" key="1">
    <citation type="journal article" date="2019" name="Front. Genet.">
        <title>Whole-Genome Sequencing of the Opportunistic Yeast Pathogen Candida inconspicua Uncovers Its Hybrid Origin.</title>
        <authorList>
            <person name="Mixao V."/>
            <person name="Hansen A.P."/>
            <person name="Saus E."/>
            <person name="Boekhout T."/>
            <person name="Lass-Florl C."/>
            <person name="Gabaldon T."/>
        </authorList>
    </citation>
    <scope>NUCLEOTIDE SEQUENCE [LARGE SCALE GENOMIC DNA]</scope>
    <source>
        <strain evidence="2 3">CBS 180</strain>
    </source>
</reference>
<comment type="caution">
    <text evidence="2">The sequence shown here is derived from an EMBL/GenBank/DDBJ whole genome shotgun (WGS) entry which is preliminary data.</text>
</comment>
<proteinExistence type="predicted"/>
<keyword evidence="1" id="KW-1133">Transmembrane helix</keyword>
<evidence type="ECO:0000313" key="3">
    <source>
        <dbReference type="Proteomes" id="UP000307173"/>
    </source>
</evidence>
<evidence type="ECO:0000256" key="1">
    <source>
        <dbReference type="SAM" id="Phobius"/>
    </source>
</evidence>
<protein>
    <submittedName>
        <fullName evidence="2">Uncharacterized protein</fullName>
    </submittedName>
</protein>
<dbReference type="AlphaFoldDB" id="A0A4T0WWY9"/>
<evidence type="ECO:0000313" key="2">
    <source>
        <dbReference type="EMBL" id="TID17188.1"/>
    </source>
</evidence>
<feature type="transmembrane region" description="Helical" evidence="1">
    <location>
        <begin position="74"/>
        <end position="95"/>
    </location>
</feature>
<sequence>MSTLLSSLETNPDINRMREAAIKFYECDKKLTSNDRKQLYVFYEQQCRRMLLGFSAGVAIGAAAPFIIRKKGSLVHPFFPVFGAVLGGTIVPGLVNHKIYSMQVEEFKSKYGEHSPICETIKNTPDPINKAVFWSNYFKKSSSDPNFRMKDPTLVKGTQFFSIDDTPKVPPYGKPGYYKSDESPQTLNEQYLSGWDKIRAQQYTKSNEAPTTASIQGNSQNQLQQEISTAKIEDDPFEQHGEEKENAFSITVNDHLISAPGANGSAWERVRHEKK</sequence>
<name>A0A4T0WWY9_9ASCO</name>
<gene>
    <name evidence="2" type="ORF">CANINC_004047</name>
</gene>
<dbReference type="OrthoDB" id="3994427at2759"/>
<dbReference type="InterPro" id="IPR012470">
    <property type="entry name" value="Pup1-like"/>
</dbReference>
<dbReference type="Pfam" id="PF07954">
    <property type="entry name" value="DUF1689"/>
    <property type="match status" value="1"/>
</dbReference>
<keyword evidence="1" id="KW-0812">Transmembrane</keyword>
<keyword evidence="3" id="KW-1185">Reference proteome</keyword>
<dbReference type="EMBL" id="SELW01000638">
    <property type="protein sequence ID" value="TID17188.1"/>
    <property type="molecule type" value="Genomic_DNA"/>
</dbReference>